<name>A0A914PE52_9BILA</name>
<proteinExistence type="predicted"/>
<dbReference type="AlphaFoldDB" id="A0A914PE52"/>
<evidence type="ECO:0000313" key="2">
    <source>
        <dbReference type="Proteomes" id="UP000887578"/>
    </source>
</evidence>
<dbReference type="WBParaSite" id="PDA_v2.g16465.t1">
    <property type="protein sequence ID" value="PDA_v2.g16465.t1"/>
    <property type="gene ID" value="PDA_v2.g16465"/>
</dbReference>
<keyword evidence="2" id="KW-1185">Reference proteome</keyword>
<feature type="region of interest" description="Disordered" evidence="1">
    <location>
        <begin position="1"/>
        <end position="42"/>
    </location>
</feature>
<evidence type="ECO:0000256" key="1">
    <source>
        <dbReference type="SAM" id="MobiDB-lite"/>
    </source>
</evidence>
<feature type="compositionally biased region" description="Polar residues" evidence="1">
    <location>
        <begin position="1"/>
        <end position="11"/>
    </location>
</feature>
<evidence type="ECO:0000313" key="3">
    <source>
        <dbReference type="WBParaSite" id="PDA_v2.g16465.t1"/>
    </source>
</evidence>
<feature type="compositionally biased region" description="Low complexity" evidence="1">
    <location>
        <begin position="12"/>
        <end position="31"/>
    </location>
</feature>
<reference evidence="3" key="1">
    <citation type="submission" date="2022-11" db="UniProtKB">
        <authorList>
            <consortium name="WormBaseParasite"/>
        </authorList>
    </citation>
    <scope>IDENTIFICATION</scope>
</reference>
<sequence length="296" mass="34704">MKLRNKWQQNVSPSSSASSTSYVTSPSSQTSEGNDDDKYNEAWNEVDKEIGNLQKLFSENDNIGYENSYLNNDEFQYQPQRLQNYAPISKTLTTEEKYYDDFDKEEESEMQFIQASEPSEFEKNVQFRYNFVIDDDTIVAEDEEKALQILETCESILKQLEIVTAVPTKKHQKHGLQRNLPTFNEFEIKCESHQQRHRYRYRYHVKNNNTIEEEKNETDVTRVEKEKNDETVVAEDEEKALQIFETCESVLKQLEIITAVPTKKHQKHEKHGLQRNLASNEYEIDCESTSLRAASI</sequence>
<accession>A0A914PE52</accession>
<organism evidence="2 3">
    <name type="scientific">Panagrolaimus davidi</name>
    <dbReference type="NCBI Taxonomy" id="227884"/>
    <lineage>
        <taxon>Eukaryota</taxon>
        <taxon>Metazoa</taxon>
        <taxon>Ecdysozoa</taxon>
        <taxon>Nematoda</taxon>
        <taxon>Chromadorea</taxon>
        <taxon>Rhabditida</taxon>
        <taxon>Tylenchina</taxon>
        <taxon>Panagrolaimomorpha</taxon>
        <taxon>Panagrolaimoidea</taxon>
        <taxon>Panagrolaimidae</taxon>
        <taxon>Panagrolaimus</taxon>
    </lineage>
</organism>
<protein>
    <submittedName>
        <fullName evidence="3">Uncharacterized protein</fullName>
    </submittedName>
</protein>
<dbReference type="Proteomes" id="UP000887578">
    <property type="component" value="Unplaced"/>
</dbReference>